<dbReference type="STRING" id="43989.cce_0849"/>
<dbReference type="Proteomes" id="UP000001203">
    <property type="component" value="Chromosome circular"/>
</dbReference>
<dbReference type="HOGENOM" id="CLU_2218715_0_0_3"/>
<dbReference type="PANTHER" id="PTHR43383">
    <property type="entry name" value="NODULIN 6"/>
    <property type="match status" value="1"/>
</dbReference>
<evidence type="ECO:0000313" key="1">
    <source>
        <dbReference type="EMBL" id="ACB50200.1"/>
    </source>
</evidence>
<dbReference type="Gene3D" id="3.20.20.140">
    <property type="entry name" value="Metal-dependent hydrolases"/>
    <property type="match status" value="1"/>
</dbReference>
<reference evidence="1 2" key="1">
    <citation type="journal article" date="2008" name="Proc. Natl. Acad. Sci. U.S.A.">
        <title>The genome of Cyanothece 51142, a unicellular diazotrophic cyanobacterium important in the marine nitrogen cycle.</title>
        <authorList>
            <person name="Welsh E.A."/>
            <person name="Liberton M."/>
            <person name="Stoeckel J."/>
            <person name="Loh T."/>
            <person name="Elvitigala T."/>
            <person name="Wang C."/>
            <person name="Wollam A."/>
            <person name="Fulton R.S."/>
            <person name="Clifton S.W."/>
            <person name="Jacobs J.M."/>
            <person name="Aurora R."/>
            <person name="Ghosh B.K."/>
            <person name="Sherman L.A."/>
            <person name="Smith R.D."/>
            <person name="Wilson R.K."/>
            <person name="Pakrasi H.B."/>
        </authorList>
    </citation>
    <scope>NUCLEOTIDE SEQUENCE [LARGE SCALE GENOMIC DNA]</scope>
    <source>
        <strain evidence="2">ATCC 51142 / BH68</strain>
    </source>
</reference>
<protein>
    <recommendedName>
        <fullName evidence="3">Amidohydrolase</fullName>
    </recommendedName>
</protein>
<accession>B1WS06</accession>
<organism evidence="1 2">
    <name type="scientific">Crocosphaera subtropica (strain ATCC 51142 / BH68)</name>
    <name type="common">Cyanothece sp. (strain ATCC 51142)</name>
    <dbReference type="NCBI Taxonomy" id="43989"/>
    <lineage>
        <taxon>Bacteria</taxon>
        <taxon>Bacillati</taxon>
        <taxon>Cyanobacteriota</taxon>
        <taxon>Cyanophyceae</taxon>
        <taxon>Oscillatoriophycideae</taxon>
        <taxon>Chroococcales</taxon>
        <taxon>Aphanothecaceae</taxon>
        <taxon>Crocosphaera</taxon>
        <taxon>Crocosphaera subtropica</taxon>
    </lineage>
</organism>
<sequence length="106" mass="12457">MKNRANMVLKNDILQIPAIDHHCHNLLQPKWVKNAAYTTTFTEGNDPEILNHHAHDTLFFRRSLRDIGELLNCEPTEESIHEMRQTLGIEKLSQKWFNYANLESIF</sequence>
<name>B1WS06_CROS5</name>
<evidence type="ECO:0000313" key="2">
    <source>
        <dbReference type="Proteomes" id="UP000001203"/>
    </source>
</evidence>
<proteinExistence type="predicted"/>
<gene>
    <name evidence="1" type="ordered locus">cce_0849</name>
</gene>
<dbReference type="AlphaFoldDB" id="B1WS06"/>
<dbReference type="PANTHER" id="PTHR43383:SF2">
    <property type="entry name" value="AMIDOHYDROLASE 2 FAMILY PROTEIN"/>
    <property type="match status" value="1"/>
</dbReference>
<dbReference type="EMBL" id="CP000806">
    <property type="protein sequence ID" value="ACB50200.1"/>
    <property type="molecule type" value="Genomic_DNA"/>
</dbReference>
<keyword evidence="2" id="KW-1185">Reference proteome</keyword>
<evidence type="ECO:0008006" key="3">
    <source>
        <dbReference type="Google" id="ProtNLM"/>
    </source>
</evidence>
<dbReference type="KEGG" id="cyt:cce_0849"/>
<dbReference type="eggNOG" id="COG2159">
    <property type="taxonomic scope" value="Bacteria"/>
</dbReference>